<accession>A0A543FZZ6</accession>
<dbReference type="GO" id="GO:0008168">
    <property type="term" value="F:methyltransferase activity"/>
    <property type="evidence" value="ECO:0007669"/>
    <property type="project" value="UniProtKB-KW"/>
</dbReference>
<dbReference type="GO" id="GO:0032259">
    <property type="term" value="P:methylation"/>
    <property type="evidence" value="ECO:0007669"/>
    <property type="project" value="UniProtKB-KW"/>
</dbReference>
<organism evidence="4 5">
    <name type="scientific">Flavobacterium branchiophilum</name>
    <dbReference type="NCBI Taxonomy" id="55197"/>
    <lineage>
        <taxon>Bacteria</taxon>
        <taxon>Pseudomonadati</taxon>
        <taxon>Bacteroidota</taxon>
        <taxon>Flavobacteriia</taxon>
        <taxon>Flavobacteriales</taxon>
        <taxon>Flavobacteriaceae</taxon>
        <taxon>Flavobacterium</taxon>
    </lineage>
</organism>
<evidence type="ECO:0000313" key="4">
    <source>
        <dbReference type="EMBL" id="TQM39324.1"/>
    </source>
</evidence>
<dbReference type="InterPro" id="IPR050953">
    <property type="entry name" value="N4_N6_ade-DNA_methylase"/>
</dbReference>
<dbReference type="PANTHER" id="PTHR33841">
    <property type="entry name" value="DNA METHYLTRANSFERASE YEEA-RELATED"/>
    <property type="match status" value="1"/>
</dbReference>
<keyword evidence="2" id="KW-0808">Transferase</keyword>
<reference evidence="4 5" key="1">
    <citation type="submission" date="2019-06" db="EMBL/GenBank/DDBJ databases">
        <title>Genomic Encyclopedia of Archaeal and Bacterial Type Strains, Phase II (KMG-II): from individual species to whole genera.</title>
        <authorList>
            <person name="Goeker M."/>
        </authorList>
    </citation>
    <scope>NUCLEOTIDE SEQUENCE [LARGE SCALE GENOMIC DNA]</scope>
    <source>
        <strain evidence="4 5">DSM 24789</strain>
    </source>
</reference>
<dbReference type="SUPFAM" id="SSF53335">
    <property type="entry name" value="S-adenosyl-L-methionine-dependent methyltransferases"/>
    <property type="match status" value="1"/>
</dbReference>
<proteinExistence type="predicted"/>
<dbReference type="AlphaFoldDB" id="A0A543FZZ6"/>
<name>A0A543FZZ6_9FLAO</name>
<evidence type="ECO:0000256" key="2">
    <source>
        <dbReference type="ARBA" id="ARBA00022679"/>
    </source>
</evidence>
<protein>
    <submittedName>
        <fullName evidence="4">Uncharacterized protein</fullName>
    </submittedName>
</protein>
<evidence type="ECO:0000313" key="5">
    <source>
        <dbReference type="Proteomes" id="UP000320773"/>
    </source>
</evidence>
<dbReference type="InterPro" id="IPR029063">
    <property type="entry name" value="SAM-dependent_MTases_sf"/>
</dbReference>
<comment type="caution">
    <text evidence="4">The sequence shown here is derived from an EMBL/GenBank/DDBJ whole genome shotgun (WGS) entry which is preliminary data.</text>
</comment>
<keyword evidence="3" id="KW-0949">S-adenosyl-L-methionine</keyword>
<dbReference type="EMBL" id="VFPJ01000001">
    <property type="protein sequence ID" value="TQM39324.1"/>
    <property type="molecule type" value="Genomic_DNA"/>
</dbReference>
<dbReference type="Gene3D" id="3.40.50.150">
    <property type="entry name" value="Vaccinia Virus protein VP39"/>
    <property type="match status" value="1"/>
</dbReference>
<gene>
    <name evidence="4" type="ORF">BC670_0109</name>
</gene>
<sequence length="590" mass="68060">MIKVFDAHITFQVSEYLNHFLKSITTFEIANQKINAAFGIHDFFDCNEDLEILKEIISISNNIVLEPDRAEYGDFQTNEDLAKKVTLFLESKTVHPKIIVEPTCGKGNFIIASLATFSNIDYVFGIEIYKPYVWETKFNIIAFYLNNPKDTKPQISIIHSDVFDYDFKILAKKFSEKELLIIGNPPWVTNSKLGSLNSSNLPKKSNFKNYSGLDAITGKGNFDIAEFITMKMIDVFQNINGHLLLLVKNSVIKNIVFDQAKNKYLISEIEKHCIDSKKEFNVSVEASLFYCKLKSVSQNYCTEYNFYKNQNPTIQFGWLEDKFVSNIYSYHHTKKIDGVCPFVWRQGLKHDCSSIMELDKVNGHFVNGLNEEIKLEEGLVYGLLKSSDLKNTVINQTRKFTIVTQKKVGQETKYIKNDFPKTFQYLTSHQDSFSARKSSIYNNKPAFSIFGIGDYSFKPYKVAISGLYKTFHFTLILPQNEKPVMLDDTCYLIGFDKIEYAVYTLILLNSDATVQFLQSVTFADAKRTFTKDVLMRIDLLELAITIDKNYLEKEIQRLNKMYTFSLTLSLWENFIKEMKPINNGQMALFT</sequence>
<dbReference type="PANTHER" id="PTHR33841:SF5">
    <property type="entry name" value="DNA METHYLASE (MODIFICATION METHYLASE) (METHYLTRANSFERASE)-RELATED"/>
    <property type="match status" value="1"/>
</dbReference>
<keyword evidence="1" id="KW-0489">Methyltransferase</keyword>
<evidence type="ECO:0000256" key="1">
    <source>
        <dbReference type="ARBA" id="ARBA00022603"/>
    </source>
</evidence>
<evidence type="ECO:0000256" key="3">
    <source>
        <dbReference type="ARBA" id="ARBA00022691"/>
    </source>
</evidence>
<dbReference type="Proteomes" id="UP000320773">
    <property type="component" value="Unassembled WGS sequence"/>
</dbReference>
<dbReference type="RefSeq" id="WP_089079391.1">
    <property type="nucleotide sequence ID" value="NZ_VFPJ01000001.1"/>
</dbReference>